<organism evidence="2 3">
    <name type="scientific">Acrocarpospora pleiomorpha</name>
    <dbReference type="NCBI Taxonomy" id="90975"/>
    <lineage>
        <taxon>Bacteria</taxon>
        <taxon>Bacillati</taxon>
        <taxon>Actinomycetota</taxon>
        <taxon>Actinomycetes</taxon>
        <taxon>Streptosporangiales</taxon>
        <taxon>Streptosporangiaceae</taxon>
        <taxon>Acrocarpospora</taxon>
    </lineage>
</organism>
<evidence type="ECO:0000313" key="2">
    <source>
        <dbReference type="EMBL" id="GES24098.1"/>
    </source>
</evidence>
<protein>
    <recommendedName>
        <fullName evidence="1">Orc1-like AAA ATPase domain-containing protein</fullName>
    </recommendedName>
</protein>
<dbReference type="InterPro" id="IPR041664">
    <property type="entry name" value="AAA_16"/>
</dbReference>
<dbReference type="AlphaFoldDB" id="A0A5M3Y097"/>
<evidence type="ECO:0000259" key="1">
    <source>
        <dbReference type="Pfam" id="PF13191"/>
    </source>
</evidence>
<dbReference type="SUPFAM" id="SSF52540">
    <property type="entry name" value="P-loop containing nucleoside triphosphate hydrolases"/>
    <property type="match status" value="1"/>
</dbReference>
<accession>A0A5M3Y097</accession>
<dbReference type="InterPro" id="IPR027417">
    <property type="entry name" value="P-loop_NTPase"/>
</dbReference>
<dbReference type="OrthoDB" id="218695at2"/>
<dbReference type="Proteomes" id="UP000377595">
    <property type="component" value="Unassembled WGS sequence"/>
</dbReference>
<keyword evidence="3" id="KW-1185">Reference proteome</keyword>
<comment type="caution">
    <text evidence="2">The sequence shown here is derived from an EMBL/GenBank/DDBJ whole genome shotgun (WGS) entry which is preliminary data.</text>
</comment>
<dbReference type="EMBL" id="BLAF01000048">
    <property type="protein sequence ID" value="GES24098.1"/>
    <property type="molecule type" value="Genomic_DNA"/>
</dbReference>
<reference evidence="2 3" key="1">
    <citation type="submission" date="2019-10" db="EMBL/GenBank/DDBJ databases">
        <title>Whole genome shotgun sequence of Acrocarpospora pleiomorpha NBRC 16267.</title>
        <authorList>
            <person name="Ichikawa N."/>
            <person name="Kimura A."/>
            <person name="Kitahashi Y."/>
            <person name="Komaki H."/>
            <person name="Oguchi A."/>
        </authorList>
    </citation>
    <scope>NUCLEOTIDE SEQUENCE [LARGE SCALE GENOMIC DNA]</scope>
    <source>
        <strain evidence="2 3">NBRC 16267</strain>
    </source>
</reference>
<feature type="domain" description="Orc1-like AAA ATPase" evidence="1">
    <location>
        <begin position="283"/>
        <end position="415"/>
    </location>
</feature>
<sequence length="643" mass="69738">MSRVLLMGVSRFGQAVDADEEPETGARTWADLPFVEARMPRLEQAYRKLAYEVTAVANPDRGAVLAHTDAALDGGHRIIHVISHGHTRLSDRGRSRDAELGDKLDMVPSCGRTGLGTDVVAWVRTAHGAPEPMLFIVDLCGAGRAARVGALIDVPEDELHAWVIAATGPNDSTYDGLFSEAVAETLERVAENGLDTDETLRHVRWDRLVNDIRLRLSALGATTRLRTTKVDLGSPLPDLPFFPNPNWRPDPRRERLMEVVPPARAFVADLDAEHFIDRVRGHFVGRRTLRSRLAPWLDDPAATGLCVVTGAPGCGKSALLASLVCAAHKKIIEAAPDIRDYLLAQHPEGVPSPNDALVAIHARGRGLEEIAAAVAEQLGFAVRDEAVTELVEHIQQMETPPPLVFDALDEADNPGELVDRLLLPLAKGACKLLVGTRRSTRFEPLLAAAKGMLIDLDEVDPGELRADLEQHLGQRLEEVPGYQSRTIRAAMARAVAAALTDDVSSRRGWGAFLVARIYGRALESLPVPGDAAAAERLGGSVPRTLPGVLELDLGLRPDGERLRAVLATLAWAKGDGFPADVAAAVVPEFAPGLTESEVRPLLEAGRFYIWTGVDHDGCKLFRLFHQGLADYLQDHPYEPGDIR</sequence>
<dbReference type="RefSeq" id="WP_155348955.1">
    <property type="nucleotide sequence ID" value="NZ_BAAAHM010000005.1"/>
</dbReference>
<evidence type="ECO:0000313" key="3">
    <source>
        <dbReference type="Proteomes" id="UP000377595"/>
    </source>
</evidence>
<dbReference type="Gene3D" id="3.40.50.300">
    <property type="entry name" value="P-loop containing nucleotide triphosphate hydrolases"/>
    <property type="match status" value="1"/>
</dbReference>
<proteinExistence type="predicted"/>
<name>A0A5M3Y097_9ACTN</name>
<dbReference type="Pfam" id="PF13191">
    <property type="entry name" value="AAA_16"/>
    <property type="match status" value="1"/>
</dbReference>
<gene>
    <name evidence="2" type="ORF">Aple_069970</name>
</gene>